<name>A0A917U3Z0_9ACTN</name>
<evidence type="ECO:0000313" key="2">
    <source>
        <dbReference type="Proteomes" id="UP000608890"/>
    </source>
</evidence>
<protein>
    <submittedName>
        <fullName evidence="1">Uncharacterized protein</fullName>
    </submittedName>
</protein>
<gene>
    <name evidence="1" type="ORF">GCM10011608_40720</name>
</gene>
<comment type="caution">
    <text evidence="1">The sequence shown here is derived from an EMBL/GenBank/DDBJ whole genome shotgun (WGS) entry which is preliminary data.</text>
</comment>
<accession>A0A917U3Z0</accession>
<keyword evidence="2" id="KW-1185">Reference proteome</keyword>
<reference evidence="1" key="2">
    <citation type="submission" date="2020-09" db="EMBL/GenBank/DDBJ databases">
        <authorList>
            <person name="Sun Q."/>
            <person name="Zhou Y."/>
        </authorList>
    </citation>
    <scope>NUCLEOTIDE SEQUENCE</scope>
    <source>
        <strain evidence="1">CGMCC 4.7312</strain>
    </source>
</reference>
<sequence>MEAVVTQQRGYWREGGERISAQEAWDVWAGYAYDVLTEVAQTYHATITYGELRDRLFAASGIRTSALLQNWVGEVLNRVIHESLRRGHPPLSALVVRMEDGMVGGGYNEVLRIIGEPLAEDEMAREEHAAGSRLACYRHFGASLPSDGGVPALAPKLQATIQRRRAQAPPPRRPVCSTCFVQLPVSGRCDSC</sequence>
<organism evidence="1 2">
    <name type="scientific">Micromonospora sonchi</name>
    <dbReference type="NCBI Taxonomy" id="1763543"/>
    <lineage>
        <taxon>Bacteria</taxon>
        <taxon>Bacillati</taxon>
        <taxon>Actinomycetota</taxon>
        <taxon>Actinomycetes</taxon>
        <taxon>Micromonosporales</taxon>
        <taxon>Micromonosporaceae</taxon>
        <taxon>Micromonospora</taxon>
    </lineage>
</organism>
<evidence type="ECO:0000313" key="1">
    <source>
        <dbReference type="EMBL" id="GGM51646.1"/>
    </source>
</evidence>
<proteinExistence type="predicted"/>
<reference evidence="1" key="1">
    <citation type="journal article" date="2014" name="Int. J. Syst. Evol. Microbiol.">
        <title>Complete genome sequence of Corynebacterium casei LMG S-19264T (=DSM 44701T), isolated from a smear-ripened cheese.</title>
        <authorList>
            <consortium name="US DOE Joint Genome Institute (JGI-PGF)"/>
            <person name="Walter F."/>
            <person name="Albersmeier A."/>
            <person name="Kalinowski J."/>
            <person name="Ruckert C."/>
        </authorList>
    </citation>
    <scope>NUCLEOTIDE SEQUENCE</scope>
    <source>
        <strain evidence="1">CGMCC 4.7312</strain>
    </source>
</reference>
<dbReference type="EMBL" id="BMNB01000020">
    <property type="protein sequence ID" value="GGM51646.1"/>
    <property type="molecule type" value="Genomic_DNA"/>
</dbReference>
<dbReference type="Proteomes" id="UP000608890">
    <property type="component" value="Unassembled WGS sequence"/>
</dbReference>
<dbReference type="AlphaFoldDB" id="A0A917U3Z0"/>